<dbReference type="InterPro" id="IPR013083">
    <property type="entry name" value="Znf_RING/FYVE/PHD"/>
</dbReference>
<reference evidence="8" key="1">
    <citation type="submission" date="2022-07" db="EMBL/GenBank/DDBJ databases">
        <title>Genome analysis of Parmales, a sister group of diatoms, reveals the evolutionary specialization of diatoms from phago-mixotrophs to photoautotrophs.</title>
        <authorList>
            <person name="Ban H."/>
            <person name="Sato S."/>
            <person name="Yoshikawa S."/>
            <person name="Kazumasa Y."/>
            <person name="Nakamura Y."/>
            <person name="Ichinomiya M."/>
            <person name="Saitoh K."/>
            <person name="Sato N."/>
            <person name="Blanc-Mathieu R."/>
            <person name="Endo H."/>
            <person name="Kuwata A."/>
            <person name="Ogata H."/>
        </authorList>
    </citation>
    <scope>NUCLEOTIDE SEQUENCE</scope>
</reference>
<dbReference type="OrthoDB" id="1737200at2759"/>
<comment type="caution">
    <text evidence="8">The sequence shown here is derived from an EMBL/GenBank/DDBJ whole genome shotgun (WGS) entry which is preliminary data.</text>
</comment>
<dbReference type="Proteomes" id="UP001165082">
    <property type="component" value="Unassembled WGS sequence"/>
</dbReference>
<gene>
    <name evidence="8" type="ORF">TrRE_jg8999</name>
</gene>
<dbReference type="EMBL" id="BRXZ01003498">
    <property type="protein sequence ID" value="GMH55874.1"/>
    <property type="molecule type" value="Genomic_DNA"/>
</dbReference>
<evidence type="ECO:0000256" key="1">
    <source>
        <dbReference type="ARBA" id="ARBA00022723"/>
    </source>
</evidence>
<organism evidence="8 9">
    <name type="scientific">Triparma retinervis</name>
    <dbReference type="NCBI Taxonomy" id="2557542"/>
    <lineage>
        <taxon>Eukaryota</taxon>
        <taxon>Sar</taxon>
        <taxon>Stramenopiles</taxon>
        <taxon>Ochrophyta</taxon>
        <taxon>Bolidophyceae</taxon>
        <taxon>Parmales</taxon>
        <taxon>Triparmaceae</taxon>
        <taxon>Triparma</taxon>
    </lineage>
</organism>
<evidence type="ECO:0000259" key="6">
    <source>
        <dbReference type="PROSITE" id="PS50089"/>
    </source>
</evidence>
<feature type="transmembrane region" description="Helical" evidence="5">
    <location>
        <begin position="294"/>
        <end position="314"/>
    </location>
</feature>
<feature type="domain" description="RING-type" evidence="6">
    <location>
        <begin position="30"/>
        <end position="74"/>
    </location>
</feature>
<dbReference type="InterPro" id="IPR001841">
    <property type="entry name" value="Znf_RING"/>
</dbReference>
<feature type="transmembrane region" description="Helical" evidence="5">
    <location>
        <begin position="465"/>
        <end position="483"/>
    </location>
</feature>
<evidence type="ECO:0000313" key="9">
    <source>
        <dbReference type="Proteomes" id="UP001165082"/>
    </source>
</evidence>
<dbReference type="AlphaFoldDB" id="A0A9W6ZJU1"/>
<evidence type="ECO:0000256" key="2">
    <source>
        <dbReference type="ARBA" id="ARBA00022771"/>
    </source>
</evidence>
<feature type="zinc finger region" description="TRAF-type" evidence="4">
    <location>
        <begin position="94"/>
        <end position="144"/>
    </location>
</feature>
<sequence length="594" mass="67549">MKELQKITNLVHRPICIPVPTSELPSDTICGICYELISNPSTGQCKCVFCKKCLSTWHSTSKDASGNASCPKCRRPFALPDVKDAVNFWKEKAPDTEVECPHQRCSVKCTLKDVKAHMEACPWLPYHCKFKGYGCTFEGTKENLIKHPCSCAGLEVLIKRVHKLEMGTTMSINEHTQLIGALRRNCENLQHHVNLWDPGSWWNMIELVRRALMNPLGWHNERNKWHLFVSNKGLLTALVTYLHFAPFFFMYAGSLVKSYRVSKAMGYCWKCEQMWWEKESVIKEWRENAMNDNILHLLLHFLTTLLLYLLHTLFKASPWDSFNQEPMQSYNFTVPAFWSPIVKPGLWNAAEMLCGCVAVAALSVGLSLTGEAPLPHKLIFVTLIALLTVFSPPFIYAMINCNRLGNGDLKNGWELDVKVRRVIHFACRNAFAWYLLGTQKFVDASFLTLSLFGLYKPDKGSQGDILTFFAPPIYMFFTSFRFWQEVGGKLVDVEDLKVVLYSMYQNISEFQSGVPAVIFINALVYVGHKSGHYLGYEMLKAIIRFSVGRFNSGGTVQNIPPEEKTRTRKWASWVSMAGALYFVGIAGVLMMSAE</sequence>
<dbReference type="GO" id="GO:0008270">
    <property type="term" value="F:zinc ion binding"/>
    <property type="evidence" value="ECO:0007669"/>
    <property type="project" value="UniProtKB-KW"/>
</dbReference>
<dbReference type="PROSITE" id="PS50089">
    <property type="entry name" value="ZF_RING_2"/>
    <property type="match status" value="1"/>
</dbReference>
<accession>A0A9W6ZJU1</accession>
<keyword evidence="5" id="KW-0472">Membrane</keyword>
<evidence type="ECO:0000256" key="5">
    <source>
        <dbReference type="SAM" id="Phobius"/>
    </source>
</evidence>
<dbReference type="SUPFAM" id="SSF57850">
    <property type="entry name" value="RING/U-box"/>
    <property type="match status" value="1"/>
</dbReference>
<feature type="transmembrane region" description="Helical" evidence="5">
    <location>
        <begin position="431"/>
        <end position="453"/>
    </location>
</feature>
<keyword evidence="2 4" id="KW-0863">Zinc-finger</keyword>
<feature type="transmembrane region" description="Helical" evidence="5">
    <location>
        <begin position="234"/>
        <end position="256"/>
    </location>
</feature>
<keyword evidence="5" id="KW-0812">Transmembrane</keyword>
<name>A0A9W6ZJU1_9STRA</name>
<dbReference type="Gene3D" id="3.30.40.10">
    <property type="entry name" value="Zinc/RING finger domain, C3HC4 (zinc finger)"/>
    <property type="match status" value="2"/>
</dbReference>
<feature type="transmembrane region" description="Helical" evidence="5">
    <location>
        <begin position="378"/>
        <end position="399"/>
    </location>
</feature>
<dbReference type="Pfam" id="PF02176">
    <property type="entry name" value="zf-TRAF"/>
    <property type="match status" value="1"/>
</dbReference>
<keyword evidence="1 4" id="KW-0479">Metal-binding</keyword>
<evidence type="ECO:0000256" key="4">
    <source>
        <dbReference type="PROSITE-ProRule" id="PRU00207"/>
    </source>
</evidence>
<dbReference type="SMART" id="SM00184">
    <property type="entry name" value="RING"/>
    <property type="match status" value="1"/>
</dbReference>
<keyword evidence="3 4" id="KW-0862">Zinc</keyword>
<dbReference type="PROSITE" id="PS50145">
    <property type="entry name" value="ZF_TRAF"/>
    <property type="match status" value="1"/>
</dbReference>
<proteinExistence type="predicted"/>
<keyword evidence="5" id="KW-1133">Transmembrane helix</keyword>
<evidence type="ECO:0008006" key="10">
    <source>
        <dbReference type="Google" id="ProtNLM"/>
    </source>
</evidence>
<feature type="transmembrane region" description="Helical" evidence="5">
    <location>
        <begin position="570"/>
        <end position="593"/>
    </location>
</feature>
<evidence type="ECO:0000259" key="7">
    <source>
        <dbReference type="PROSITE" id="PS50145"/>
    </source>
</evidence>
<feature type="domain" description="TRAF-type" evidence="7">
    <location>
        <begin position="94"/>
        <end position="144"/>
    </location>
</feature>
<protein>
    <recommendedName>
        <fullName evidence="10">RING-type domain-containing protein</fullName>
    </recommendedName>
</protein>
<dbReference type="SUPFAM" id="SSF49599">
    <property type="entry name" value="TRAF domain-like"/>
    <property type="match status" value="1"/>
</dbReference>
<keyword evidence="9" id="KW-1185">Reference proteome</keyword>
<dbReference type="InterPro" id="IPR001293">
    <property type="entry name" value="Znf_TRAF"/>
</dbReference>
<evidence type="ECO:0000313" key="8">
    <source>
        <dbReference type="EMBL" id="GMH55874.1"/>
    </source>
</evidence>
<evidence type="ECO:0000256" key="3">
    <source>
        <dbReference type="ARBA" id="ARBA00022833"/>
    </source>
</evidence>